<organism evidence="2 3">
    <name type="scientific">Mucuna pruriens</name>
    <name type="common">Velvet bean</name>
    <name type="synonym">Dolichos pruriens</name>
    <dbReference type="NCBI Taxonomy" id="157652"/>
    <lineage>
        <taxon>Eukaryota</taxon>
        <taxon>Viridiplantae</taxon>
        <taxon>Streptophyta</taxon>
        <taxon>Embryophyta</taxon>
        <taxon>Tracheophyta</taxon>
        <taxon>Spermatophyta</taxon>
        <taxon>Magnoliopsida</taxon>
        <taxon>eudicotyledons</taxon>
        <taxon>Gunneridae</taxon>
        <taxon>Pentapetalae</taxon>
        <taxon>rosids</taxon>
        <taxon>fabids</taxon>
        <taxon>Fabales</taxon>
        <taxon>Fabaceae</taxon>
        <taxon>Papilionoideae</taxon>
        <taxon>50 kb inversion clade</taxon>
        <taxon>NPAAA clade</taxon>
        <taxon>indigoferoid/millettioid clade</taxon>
        <taxon>Phaseoleae</taxon>
        <taxon>Mucuna</taxon>
    </lineage>
</organism>
<dbReference type="PANTHER" id="PTHR33223">
    <property type="entry name" value="CCHC-TYPE DOMAIN-CONTAINING PROTEIN"/>
    <property type="match status" value="1"/>
</dbReference>
<feature type="domain" description="Retrotransposon gag" evidence="1">
    <location>
        <begin position="3"/>
        <end position="73"/>
    </location>
</feature>
<comment type="caution">
    <text evidence="2">The sequence shown here is derived from an EMBL/GenBank/DDBJ whole genome shotgun (WGS) entry which is preliminary data.</text>
</comment>
<dbReference type="Proteomes" id="UP000257109">
    <property type="component" value="Unassembled WGS sequence"/>
</dbReference>
<dbReference type="InterPro" id="IPR005162">
    <property type="entry name" value="Retrotrans_gag_dom"/>
</dbReference>
<protein>
    <recommendedName>
        <fullName evidence="1">Retrotransposon gag domain-containing protein</fullName>
    </recommendedName>
</protein>
<dbReference type="PANTHER" id="PTHR33223:SF3">
    <property type="match status" value="1"/>
</dbReference>
<proteinExistence type="predicted"/>
<dbReference type="OrthoDB" id="1749511at2759"/>
<dbReference type="EMBL" id="QJKJ01008822">
    <property type="protein sequence ID" value="RDX78575.1"/>
    <property type="molecule type" value="Genomic_DNA"/>
</dbReference>
<evidence type="ECO:0000259" key="1">
    <source>
        <dbReference type="Pfam" id="PF03732"/>
    </source>
</evidence>
<accession>A0A371FJS6</accession>
<dbReference type="AlphaFoldDB" id="A0A371FJS6"/>
<evidence type="ECO:0000313" key="2">
    <source>
        <dbReference type="EMBL" id="RDX78575.1"/>
    </source>
</evidence>
<feature type="non-terminal residue" evidence="2">
    <location>
        <position position="1"/>
    </location>
</feature>
<dbReference type="Pfam" id="PF03732">
    <property type="entry name" value="Retrotrans_gag"/>
    <property type="match status" value="1"/>
</dbReference>
<name>A0A371FJS6_MUCPR</name>
<gene>
    <name evidence="2" type="ORF">CR513_41127</name>
</gene>
<reference evidence="2" key="1">
    <citation type="submission" date="2018-05" db="EMBL/GenBank/DDBJ databases">
        <title>Draft genome of Mucuna pruriens seed.</title>
        <authorList>
            <person name="Nnadi N.E."/>
            <person name="Vos R."/>
            <person name="Hasami M.H."/>
            <person name="Devisetty U.K."/>
            <person name="Aguiy J.C."/>
        </authorList>
    </citation>
    <scope>NUCLEOTIDE SEQUENCE [LARGE SCALE GENOMIC DNA]</scope>
    <source>
        <strain evidence="2">JCA_2017</strain>
    </source>
</reference>
<keyword evidence="3" id="KW-1185">Reference proteome</keyword>
<sequence length="159" mass="18773">MKAFPFSLDEAAKDWLYLQLVMFNTWEDMKRMLLEKFFLASKTTTIRKEICGIKQHSGETLHEYWERFNKFWHIRQSQNGESADIVNIACEASRCREASTKHIAHMWNMYLSGAPYRHVPHIAPDSNESVGAIGGGYQYGRQLYPNRPYDSQQFWRQPY</sequence>
<evidence type="ECO:0000313" key="3">
    <source>
        <dbReference type="Proteomes" id="UP000257109"/>
    </source>
</evidence>